<feature type="domain" description="Fatty acid desaturase" evidence="11">
    <location>
        <begin position="11"/>
        <end position="215"/>
    </location>
</feature>
<evidence type="ECO:0000256" key="6">
    <source>
        <dbReference type="ARBA" id="ARBA00023002"/>
    </source>
</evidence>
<comment type="similarity">
    <text evidence="2">Belongs to the fatty acid desaturase type 2 family.</text>
</comment>
<evidence type="ECO:0000256" key="7">
    <source>
        <dbReference type="ARBA" id="ARBA00023004"/>
    </source>
</evidence>
<dbReference type="STRING" id="765913.ThidrDRAFT_4135"/>
<sequence length="396" mass="45237">MTFYGILDIGAWQAVLVTLVLTHVTIAAVTIFLHRSQAHRAVDLHPIVSHFFRFWLWLTTGMVTMEWVAVHRRHHARCETALDPHSPQVLGLSKVLAEGAELYAEATRDADTLERFGKGVKNDWLERNLYSSRLRSQGLGLMLLVDLLLFGVYGLVIWAVQMLWIPIWAAGVVNGIGHYAGYRNFETPDASTNFMPWGILIGGEELHNNHHAFPSSARLSSKWWEFDLGWFYIRLLAMLGLAKVRRVAPEPIIIPGKRQLDLDTLSAIILSRMHVIARYGKEVLTPVARAELCHDAQHCRRLVRRSRKLLAKEGKRLDEAARLRVEQLLSQHQTLATVYQFKERLQEIWDRRAPTHEALLDRLQDWCQQAEATGIQALEHFSLNLRGYSLSGTRAL</sequence>
<evidence type="ECO:0000256" key="2">
    <source>
        <dbReference type="ARBA" id="ARBA00008749"/>
    </source>
</evidence>
<keyword evidence="14" id="KW-1185">Reference proteome</keyword>
<dbReference type="GO" id="GO:0016020">
    <property type="term" value="C:membrane"/>
    <property type="evidence" value="ECO:0007669"/>
    <property type="project" value="UniProtKB-SubCell"/>
</dbReference>
<dbReference type="OrthoDB" id="9768289at2"/>
<feature type="transmembrane region" description="Helical" evidence="10">
    <location>
        <begin position="12"/>
        <end position="34"/>
    </location>
</feature>
<dbReference type="RefSeq" id="WP_007042848.1">
    <property type="nucleotide sequence ID" value="NZ_AFWT01000048.1"/>
</dbReference>
<accession>G2E772</accession>
<dbReference type="EMBL" id="AFWT01000048">
    <property type="protein sequence ID" value="EGV28039.1"/>
    <property type="molecule type" value="Genomic_DNA"/>
</dbReference>
<dbReference type="CDD" id="cd03505">
    <property type="entry name" value="Delta9-FADS-like"/>
    <property type="match status" value="1"/>
</dbReference>
<gene>
    <name evidence="13" type="ORF">ThidrDRAFT_4135</name>
</gene>
<keyword evidence="6" id="KW-0560">Oxidoreductase</keyword>
<keyword evidence="5 10" id="KW-1133">Transmembrane helix</keyword>
<dbReference type="PANTHER" id="PTHR11351:SF33">
    <property type="entry name" value="DELTA-9 FATTY ACID DESATURASE, DESA"/>
    <property type="match status" value="1"/>
</dbReference>
<keyword evidence="8" id="KW-0443">Lipid metabolism</keyword>
<evidence type="ECO:0000259" key="11">
    <source>
        <dbReference type="Pfam" id="PF00487"/>
    </source>
</evidence>
<keyword evidence="7" id="KW-0408">Iron</keyword>
<dbReference type="InterPro" id="IPR005804">
    <property type="entry name" value="FA_desaturase_dom"/>
</dbReference>
<protein>
    <submittedName>
        <fullName evidence="13">Fatty acid desaturase</fullName>
    </submittedName>
</protein>
<dbReference type="Proteomes" id="UP000004200">
    <property type="component" value="Unassembled WGS sequence"/>
</dbReference>
<keyword evidence="9 10" id="KW-0472">Membrane</keyword>
<dbReference type="InterPro" id="IPR002560">
    <property type="entry name" value="Transposase_DDE"/>
</dbReference>
<dbReference type="PATRIC" id="fig|765913.3.peg.4212"/>
<evidence type="ECO:0000256" key="10">
    <source>
        <dbReference type="SAM" id="Phobius"/>
    </source>
</evidence>
<dbReference type="eggNOG" id="COG1398">
    <property type="taxonomic scope" value="Bacteria"/>
</dbReference>
<evidence type="ECO:0000256" key="5">
    <source>
        <dbReference type="ARBA" id="ARBA00022989"/>
    </source>
</evidence>
<evidence type="ECO:0000256" key="4">
    <source>
        <dbReference type="ARBA" id="ARBA00022832"/>
    </source>
</evidence>
<dbReference type="AlphaFoldDB" id="G2E772"/>
<evidence type="ECO:0000256" key="8">
    <source>
        <dbReference type="ARBA" id="ARBA00023098"/>
    </source>
</evidence>
<comment type="caution">
    <text evidence="13">The sequence shown here is derived from an EMBL/GenBank/DDBJ whole genome shotgun (WGS) entry which is preliminary data.</text>
</comment>
<dbReference type="GO" id="GO:0006631">
    <property type="term" value="P:fatty acid metabolic process"/>
    <property type="evidence" value="ECO:0007669"/>
    <property type="project" value="UniProtKB-KW"/>
</dbReference>
<evidence type="ECO:0000313" key="13">
    <source>
        <dbReference type="EMBL" id="EGV28039.1"/>
    </source>
</evidence>
<dbReference type="GO" id="GO:0016717">
    <property type="term" value="F:oxidoreductase activity, acting on paired donors, with oxidation of a pair of donors resulting in the reduction of molecular oxygen to two molecules of water"/>
    <property type="evidence" value="ECO:0007669"/>
    <property type="project" value="InterPro"/>
</dbReference>
<proteinExistence type="inferred from homology"/>
<dbReference type="PANTHER" id="PTHR11351">
    <property type="entry name" value="ACYL-COA DESATURASE"/>
    <property type="match status" value="1"/>
</dbReference>
<comment type="subcellular location">
    <subcellularLocation>
        <location evidence="1">Membrane</location>
        <topology evidence="1">Multi-pass membrane protein</topology>
    </subcellularLocation>
</comment>
<feature type="transmembrane region" description="Helical" evidence="10">
    <location>
        <begin position="139"/>
        <end position="160"/>
    </location>
</feature>
<keyword evidence="4" id="KW-0276">Fatty acid metabolism</keyword>
<evidence type="ECO:0000256" key="3">
    <source>
        <dbReference type="ARBA" id="ARBA00022692"/>
    </source>
</evidence>
<name>G2E772_9GAMM</name>
<evidence type="ECO:0000256" key="1">
    <source>
        <dbReference type="ARBA" id="ARBA00004141"/>
    </source>
</evidence>
<organism evidence="13 14">
    <name type="scientific">Thiorhodococcus drewsii AZ1</name>
    <dbReference type="NCBI Taxonomy" id="765913"/>
    <lineage>
        <taxon>Bacteria</taxon>
        <taxon>Pseudomonadati</taxon>
        <taxon>Pseudomonadota</taxon>
        <taxon>Gammaproteobacteria</taxon>
        <taxon>Chromatiales</taxon>
        <taxon>Chromatiaceae</taxon>
        <taxon>Thiorhodococcus</taxon>
    </lineage>
</organism>
<dbReference type="Pfam" id="PF01610">
    <property type="entry name" value="DDE_Tnp_ISL3"/>
    <property type="match status" value="1"/>
</dbReference>
<feature type="domain" description="Transposase IS204/IS1001/IS1096/IS1165 DDE" evidence="12">
    <location>
        <begin position="268"/>
        <end position="386"/>
    </location>
</feature>
<evidence type="ECO:0000313" key="14">
    <source>
        <dbReference type="Proteomes" id="UP000004200"/>
    </source>
</evidence>
<dbReference type="Pfam" id="PF00487">
    <property type="entry name" value="FA_desaturase"/>
    <property type="match status" value="1"/>
</dbReference>
<dbReference type="InterPro" id="IPR015876">
    <property type="entry name" value="Acyl-CoA_DS"/>
</dbReference>
<keyword evidence="3 10" id="KW-0812">Transmembrane</keyword>
<evidence type="ECO:0000259" key="12">
    <source>
        <dbReference type="Pfam" id="PF01610"/>
    </source>
</evidence>
<evidence type="ECO:0000256" key="9">
    <source>
        <dbReference type="ARBA" id="ARBA00023136"/>
    </source>
</evidence>
<feature type="transmembrane region" description="Helical" evidence="10">
    <location>
        <begin position="54"/>
        <end position="70"/>
    </location>
</feature>
<reference evidence="13 14" key="1">
    <citation type="submission" date="2011-06" db="EMBL/GenBank/DDBJ databases">
        <title>The draft genome of Thiorhodococcus drewsii AZ1.</title>
        <authorList>
            <consortium name="US DOE Joint Genome Institute (JGI-PGF)"/>
            <person name="Lucas S."/>
            <person name="Han J."/>
            <person name="Lapidus A."/>
            <person name="Cheng J.-F."/>
            <person name="Goodwin L."/>
            <person name="Pitluck S."/>
            <person name="Peters L."/>
            <person name="Land M.L."/>
            <person name="Hauser L."/>
            <person name="Vogl K."/>
            <person name="Liu Z."/>
            <person name="Imhoff J."/>
            <person name="Thiel V."/>
            <person name="Frigaard N.-U."/>
            <person name="Bryant D.A."/>
            <person name="Woyke T.J."/>
        </authorList>
    </citation>
    <scope>NUCLEOTIDE SEQUENCE [LARGE SCALE GENOMIC DNA]</scope>
    <source>
        <strain evidence="13 14">AZ1</strain>
    </source>
</reference>